<sequence length="92" mass="10523">MSDKKNTVFLILQDNEDARPIIEAVELDNPKANIQHQPGMVRMEGAGKLVVNRETVEEQIGRDWDVQELHLNLVSLAGNVDEDEDKFELSWH</sequence>
<dbReference type="GO" id="GO:0004497">
    <property type="term" value="F:monooxygenase activity"/>
    <property type="evidence" value="ECO:0007669"/>
    <property type="project" value="InterPro"/>
</dbReference>
<reference evidence="2 3" key="1">
    <citation type="submission" date="2013-05" db="EMBL/GenBank/DDBJ databases">
        <title>Between feast and famine: a lifestyle of most important marine PAH-degrading bacterium Cycloclasticus sp. 7ME.</title>
        <authorList>
            <person name="Yakimov M.M."/>
            <person name="Messina E."/>
            <person name="Genovese M."/>
            <person name="Denaro R."/>
            <person name="Crisafi F."/>
            <person name="Russo D."/>
            <person name="Cappello S."/>
            <person name="Santisi S."/>
            <person name="Smedile F."/>
            <person name="Golyshina O.V."/>
            <person name="Tran H."/>
            <person name="Pieper D.H."/>
            <person name="Golyshin P.N."/>
            <person name="Giuliano L."/>
        </authorList>
    </citation>
    <scope>NUCLEOTIDE SEQUENCE [LARGE SCALE GENOMIC DNA]</scope>
    <source>
        <strain evidence="2 3">78-ME</strain>
    </source>
</reference>
<proteinExistence type="inferred from homology"/>
<protein>
    <submittedName>
        <fullName evidence="2">Phenol hydroxylase, P2 regulatory component DmpM</fullName>
    </submittedName>
</protein>
<dbReference type="RefSeq" id="WP_020932963.1">
    <property type="nucleotide sequence ID" value="NC_021917.1"/>
</dbReference>
<organism evidence="2 3">
    <name type="scientific">Cycloclasticus zancles 78-ME</name>
    <dbReference type="NCBI Taxonomy" id="1198232"/>
    <lineage>
        <taxon>Bacteria</taxon>
        <taxon>Pseudomonadati</taxon>
        <taxon>Pseudomonadota</taxon>
        <taxon>Gammaproteobacteria</taxon>
        <taxon>Thiotrichales</taxon>
        <taxon>Piscirickettsiaceae</taxon>
        <taxon>Cycloclasticus</taxon>
    </lineage>
</organism>
<dbReference type="HOGENOM" id="CLU_148539_2_0_6"/>
<accession>S5TA21</accession>
<dbReference type="Gene3D" id="3.90.56.10">
    <property type="entry name" value="Monooxygenase component MmoB/DmpM"/>
    <property type="match status" value="1"/>
</dbReference>
<dbReference type="SUPFAM" id="SSF56029">
    <property type="entry name" value="Monooxygenase (hydroxylase) regulatory protein"/>
    <property type="match status" value="1"/>
</dbReference>
<dbReference type="AlphaFoldDB" id="S5TA21"/>
<gene>
    <name evidence="2" type="ORF">CYCME_2110</name>
</gene>
<dbReference type="KEGG" id="cza:CYCME_2110"/>
<reference evidence="3" key="2">
    <citation type="journal article" date="2016" name="Environ. Microbiol. Rep.">
        <title>Analysis of defence systems and a conjugative IncP-1 plasmid in the marine polyaromatic hydrocarbons-degrading bacterium Cycloclasticus sp. 78-ME.</title>
        <authorList>
            <person name="Yakimov M.M."/>
            <person name="Crisafi F."/>
            <person name="Messina E."/>
            <person name="Smedile F."/>
            <person name="Lopatina A."/>
            <person name="Denaro R."/>
            <person name="Pieper D.H."/>
            <person name="Golyshin P.N."/>
            <person name="Giuliano L."/>
        </authorList>
    </citation>
    <scope>NUCLEOTIDE SEQUENCE [LARGE SCALE GENOMIC DNA]</scope>
    <source>
        <strain evidence="3">78-ME</strain>
    </source>
</reference>
<keyword evidence="3" id="KW-1185">Reference proteome</keyword>
<dbReference type="InterPro" id="IPR003454">
    <property type="entry name" value="MOase_MmoB_DmpM"/>
</dbReference>
<evidence type="ECO:0000256" key="1">
    <source>
        <dbReference type="ARBA" id="ARBA00006313"/>
    </source>
</evidence>
<evidence type="ECO:0000313" key="3">
    <source>
        <dbReference type="Proteomes" id="UP000015380"/>
    </source>
</evidence>
<dbReference type="Pfam" id="PF02406">
    <property type="entry name" value="MmoB_DmpM"/>
    <property type="match status" value="1"/>
</dbReference>
<evidence type="ECO:0000313" key="2">
    <source>
        <dbReference type="EMBL" id="AGS40424.1"/>
    </source>
</evidence>
<dbReference type="EMBL" id="CP005996">
    <property type="protein sequence ID" value="AGS40424.1"/>
    <property type="molecule type" value="Genomic_DNA"/>
</dbReference>
<dbReference type="PATRIC" id="fig|1198232.3.peg.2079"/>
<dbReference type="eggNOG" id="ENOG5032S7J">
    <property type="taxonomic scope" value="Bacteria"/>
</dbReference>
<dbReference type="InterPro" id="IPR036889">
    <property type="entry name" value="mOase_MmoB_DmpM_sf"/>
</dbReference>
<comment type="similarity">
    <text evidence="1">Belongs to the TmoD/XamoD family.</text>
</comment>
<name>S5TA21_9GAMM</name>
<dbReference type="Proteomes" id="UP000015380">
    <property type="component" value="Chromosome"/>
</dbReference>